<evidence type="ECO:0000256" key="1">
    <source>
        <dbReference type="ARBA" id="ARBA00004123"/>
    </source>
</evidence>
<dbReference type="GO" id="GO:0033065">
    <property type="term" value="C:Rad51C-XRCC3 complex"/>
    <property type="evidence" value="ECO:0007669"/>
    <property type="project" value="TreeGrafter"/>
</dbReference>
<comment type="subcellular location">
    <subcellularLocation>
        <location evidence="1">Nucleus</location>
    </subcellularLocation>
</comment>
<dbReference type="GO" id="GO:0140664">
    <property type="term" value="F:ATP-dependent DNA damage sensor activity"/>
    <property type="evidence" value="ECO:0007669"/>
    <property type="project" value="InterPro"/>
</dbReference>
<keyword evidence="3" id="KW-0227">DNA damage</keyword>
<feature type="domain" description="RecA family profile 1" evidence="8">
    <location>
        <begin position="1"/>
        <end position="96"/>
    </location>
</feature>
<dbReference type="PROSITE" id="PS50162">
    <property type="entry name" value="RECA_2"/>
    <property type="match status" value="1"/>
</dbReference>
<evidence type="ECO:0000256" key="4">
    <source>
        <dbReference type="ARBA" id="ARBA00022840"/>
    </source>
</evidence>
<evidence type="ECO:0000313" key="9">
    <source>
        <dbReference type="EMBL" id="ORE17580.1"/>
    </source>
</evidence>
<gene>
    <name evidence="9" type="ORF">BCV71DRAFT_127757</name>
</gene>
<evidence type="ECO:0000256" key="3">
    <source>
        <dbReference type="ARBA" id="ARBA00022763"/>
    </source>
</evidence>
<dbReference type="GO" id="GO:0005657">
    <property type="term" value="C:replication fork"/>
    <property type="evidence" value="ECO:0007669"/>
    <property type="project" value="TreeGrafter"/>
</dbReference>
<protein>
    <recommendedName>
        <fullName evidence="7">DNA repair protein RAD51 homolog 3</fullName>
    </recommendedName>
</protein>
<keyword evidence="2" id="KW-0547">Nucleotide-binding</keyword>
<dbReference type="Gene3D" id="3.40.50.300">
    <property type="entry name" value="P-loop containing nucleotide triphosphate hydrolases"/>
    <property type="match status" value="1"/>
</dbReference>
<name>A0A1X0RZX9_RHIZD</name>
<proteinExistence type="predicted"/>
<dbReference type="EMBL" id="KV921351">
    <property type="protein sequence ID" value="ORE17580.1"/>
    <property type="molecule type" value="Genomic_DNA"/>
</dbReference>
<dbReference type="SUPFAM" id="SSF52540">
    <property type="entry name" value="P-loop containing nucleoside triphosphate hydrolases"/>
    <property type="match status" value="1"/>
</dbReference>
<dbReference type="Proteomes" id="UP000242381">
    <property type="component" value="Unassembled WGS sequence"/>
</dbReference>
<dbReference type="InterPro" id="IPR013632">
    <property type="entry name" value="Rad51_C"/>
</dbReference>
<dbReference type="GO" id="GO:0005524">
    <property type="term" value="F:ATP binding"/>
    <property type="evidence" value="ECO:0007669"/>
    <property type="project" value="UniProtKB-KW"/>
</dbReference>
<dbReference type="GO" id="GO:0008821">
    <property type="term" value="F:crossover junction DNA endonuclease activity"/>
    <property type="evidence" value="ECO:0007669"/>
    <property type="project" value="TreeGrafter"/>
</dbReference>
<dbReference type="InterPro" id="IPR027417">
    <property type="entry name" value="P-loop_NTPase"/>
</dbReference>
<dbReference type="InterPro" id="IPR052093">
    <property type="entry name" value="HR_Repair_Mediator"/>
</dbReference>
<dbReference type="PANTHER" id="PTHR46239:SF1">
    <property type="entry name" value="DNA REPAIR PROTEIN RAD51 HOMOLOG 3"/>
    <property type="match status" value="1"/>
</dbReference>
<sequence>MQLAVNVQLKPEEGGVQGECIYIDTEGSFLTSRLIDMARKYDIESVSKGIHLFRVLNHIELIALVRQLPSILKEYTNKNSFCKLYWSFTSSNSHQE</sequence>
<keyword evidence="6" id="KW-0539">Nucleus</keyword>
<dbReference type="InterPro" id="IPR020588">
    <property type="entry name" value="RecA_ATP-bd"/>
</dbReference>
<dbReference type="Pfam" id="PF08423">
    <property type="entry name" value="Rad51"/>
    <property type="match status" value="1"/>
</dbReference>
<dbReference type="GO" id="GO:0000707">
    <property type="term" value="P:meiotic DNA recombinase assembly"/>
    <property type="evidence" value="ECO:0007669"/>
    <property type="project" value="TreeGrafter"/>
</dbReference>
<evidence type="ECO:0000256" key="5">
    <source>
        <dbReference type="ARBA" id="ARBA00023204"/>
    </source>
</evidence>
<evidence type="ECO:0000256" key="6">
    <source>
        <dbReference type="ARBA" id="ARBA00023242"/>
    </source>
</evidence>
<dbReference type="GO" id="GO:0000400">
    <property type="term" value="F:four-way junction DNA binding"/>
    <property type="evidence" value="ECO:0007669"/>
    <property type="project" value="TreeGrafter"/>
</dbReference>
<evidence type="ECO:0000313" key="10">
    <source>
        <dbReference type="Proteomes" id="UP000242381"/>
    </source>
</evidence>
<keyword evidence="5" id="KW-0234">DNA repair</keyword>
<dbReference type="AlphaFoldDB" id="A0A1X0RZX9"/>
<keyword evidence="4" id="KW-0067">ATP-binding</keyword>
<evidence type="ECO:0000256" key="2">
    <source>
        <dbReference type="ARBA" id="ARBA00022741"/>
    </source>
</evidence>
<reference evidence="9 10" key="1">
    <citation type="journal article" date="2016" name="Proc. Natl. Acad. Sci. U.S.A.">
        <title>Lipid metabolic changes in an early divergent fungus govern the establishment of a mutualistic symbiosis with endobacteria.</title>
        <authorList>
            <person name="Lastovetsky O.A."/>
            <person name="Gaspar M.L."/>
            <person name="Mondo S.J."/>
            <person name="LaButti K.M."/>
            <person name="Sandor L."/>
            <person name="Grigoriev I.V."/>
            <person name="Henry S.A."/>
            <person name="Pawlowska T.E."/>
        </authorList>
    </citation>
    <scope>NUCLEOTIDE SEQUENCE [LARGE SCALE GENOMIC DNA]</scope>
    <source>
        <strain evidence="9 10">ATCC 11559</strain>
    </source>
</reference>
<organism evidence="9 10">
    <name type="scientific">Rhizopus microsporus</name>
    <dbReference type="NCBI Taxonomy" id="58291"/>
    <lineage>
        <taxon>Eukaryota</taxon>
        <taxon>Fungi</taxon>
        <taxon>Fungi incertae sedis</taxon>
        <taxon>Mucoromycota</taxon>
        <taxon>Mucoromycotina</taxon>
        <taxon>Mucoromycetes</taxon>
        <taxon>Mucorales</taxon>
        <taxon>Mucorineae</taxon>
        <taxon>Rhizopodaceae</taxon>
        <taxon>Rhizopus</taxon>
    </lineage>
</organism>
<dbReference type="GO" id="GO:0007131">
    <property type="term" value="P:reciprocal meiotic recombination"/>
    <property type="evidence" value="ECO:0007669"/>
    <property type="project" value="TreeGrafter"/>
</dbReference>
<evidence type="ECO:0000256" key="7">
    <source>
        <dbReference type="ARBA" id="ARBA00040674"/>
    </source>
</evidence>
<dbReference type="GO" id="GO:0033063">
    <property type="term" value="C:Rad51B-Rad51C-Rad51D-XRCC2 complex"/>
    <property type="evidence" value="ECO:0007669"/>
    <property type="project" value="TreeGrafter"/>
</dbReference>
<dbReference type="PANTHER" id="PTHR46239">
    <property type="entry name" value="DNA REPAIR PROTEIN RAD51 HOMOLOG 3 RAD51C"/>
    <property type="match status" value="1"/>
</dbReference>
<accession>A0A1X0RZX9</accession>
<evidence type="ECO:0000259" key="8">
    <source>
        <dbReference type="PROSITE" id="PS50162"/>
    </source>
</evidence>